<gene>
    <name evidence="3" type="ORF">MOPEL_085_00210</name>
</gene>
<protein>
    <recommendedName>
        <fullName evidence="2">DUF4921 domain-containing protein</fullName>
    </recommendedName>
</protein>
<feature type="compositionally biased region" description="Gly residues" evidence="1">
    <location>
        <begin position="107"/>
        <end position="124"/>
    </location>
</feature>
<dbReference type="Gene3D" id="3.30.428.10">
    <property type="entry name" value="HIT-like"/>
    <property type="match status" value="1"/>
</dbReference>
<dbReference type="InterPro" id="IPR036265">
    <property type="entry name" value="HIT-like_sf"/>
</dbReference>
<name>H5UT77_9MICO</name>
<dbReference type="Pfam" id="PF16268">
    <property type="entry name" value="DUF4921"/>
    <property type="match status" value="2"/>
</dbReference>
<dbReference type="RefSeq" id="WP_009482833.1">
    <property type="nucleotide sequence ID" value="NZ_BAFE01000063.1"/>
</dbReference>
<dbReference type="Proteomes" id="UP000004367">
    <property type="component" value="Unassembled WGS sequence"/>
</dbReference>
<evidence type="ECO:0000313" key="4">
    <source>
        <dbReference type="Proteomes" id="UP000004367"/>
    </source>
</evidence>
<proteinExistence type="predicted"/>
<dbReference type="AlphaFoldDB" id="H5UT77"/>
<dbReference type="STRING" id="1089455.MOPEL_085_00210"/>
<reference evidence="3 4" key="1">
    <citation type="submission" date="2012-02" db="EMBL/GenBank/DDBJ databases">
        <title>Whole genome shotgun sequence of Mobilicoccus pelagius NBRC 104925.</title>
        <authorList>
            <person name="Yoshida Y."/>
            <person name="Hosoyama A."/>
            <person name="Tsuchikane K."/>
            <person name="Katsumata H."/>
            <person name="Yamazaki S."/>
            <person name="Fujita N."/>
        </authorList>
    </citation>
    <scope>NUCLEOTIDE SEQUENCE [LARGE SCALE GENOMIC DNA]</scope>
    <source>
        <strain evidence="3 4">NBRC 104925</strain>
    </source>
</reference>
<organism evidence="3 4">
    <name type="scientific">Mobilicoccus pelagius NBRC 104925</name>
    <dbReference type="NCBI Taxonomy" id="1089455"/>
    <lineage>
        <taxon>Bacteria</taxon>
        <taxon>Bacillati</taxon>
        <taxon>Actinomycetota</taxon>
        <taxon>Actinomycetes</taxon>
        <taxon>Micrococcales</taxon>
        <taxon>Dermatophilaceae</taxon>
        <taxon>Mobilicoccus</taxon>
    </lineage>
</organism>
<feature type="domain" description="DUF4921" evidence="2">
    <location>
        <begin position="15"/>
        <end position="83"/>
    </location>
</feature>
<evidence type="ECO:0000313" key="3">
    <source>
        <dbReference type="EMBL" id="GAB48935.1"/>
    </source>
</evidence>
<dbReference type="eggNOG" id="COG1085">
    <property type="taxonomic scope" value="Bacteria"/>
</dbReference>
<comment type="caution">
    <text evidence="3">The sequence shown here is derived from an EMBL/GenBank/DDBJ whole genome shotgun (WGS) entry which is preliminary data.</text>
</comment>
<keyword evidence="4" id="KW-1185">Reference proteome</keyword>
<feature type="region of interest" description="Disordered" evidence="1">
    <location>
        <begin position="96"/>
        <end position="127"/>
    </location>
</feature>
<evidence type="ECO:0000256" key="1">
    <source>
        <dbReference type="SAM" id="MobiDB-lite"/>
    </source>
</evidence>
<evidence type="ECO:0000259" key="2">
    <source>
        <dbReference type="Pfam" id="PF16268"/>
    </source>
</evidence>
<dbReference type="EMBL" id="BAFE01000063">
    <property type="protein sequence ID" value="GAB48935.1"/>
    <property type="molecule type" value="Genomic_DNA"/>
</dbReference>
<feature type="domain" description="DUF4921" evidence="2">
    <location>
        <begin position="131"/>
        <end position="460"/>
    </location>
</feature>
<dbReference type="InterPro" id="IPR032576">
    <property type="entry name" value="DUF4921"/>
</dbReference>
<dbReference type="SUPFAM" id="SSF54197">
    <property type="entry name" value="HIT-like"/>
    <property type="match status" value="1"/>
</dbReference>
<sequence>MDDLDTGLPGCLTVLPDGTIKQTNPLSGTRVWTVPGRADRPLVAAGSTRVAEGPRGGGVPCAFCLERLEDVPPEKARVIRGSEAPDAGAEGLVGLLGGGGADDEGGGGRGGVGGGDGPGGLDGGGRGDRGGDFVVLRDVAPEELRATTPEFRRIPNLFEIVSFDYWRRNHGLVPSVTARERYDRWVASETGARILDGVLRARRPGGGGLAAGDDAGLAFFAGGHDLVVGRRHLTDDGRLASSGTLTPAEHRAFVAFTAESMGRLVTEIPAARHVAAFQNWLAPAGASFDHLHKQLVAIDEHGDQVERELARLRTRPTLHADHLAHARAQGLVVAENAHAVAFAGYGHRYPTFEVWAKEAAPVAEMPAAHLAGVSDLLHALHAGTGPDVPCNEEWHHRPVDVDVAMPLRIELKWRVSTLAGFEGGTRIFVTTIGPWDLRDRMLASLHPLAADGVLAPGVELPAPA</sequence>
<accession>H5UT77</accession>